<dbReference type="Proteomes" id="UP000774804">
    <property type="component" value="Unassembled WGS sequence"/>
</dbReference>
<comment type="caution">
    <text evidence="6">The sequence shown here is derived from an EMBL/GenBank/DDBJ whole genome shotgun (WGS) entry which is preliminary data.</text>
</comment>
<reference evidence="6 7" key="1">
    <citation type="submission" date="2018-01" db="EMBL/GenBank/DDBJ databases">
        <title>Draft genome of the strawberry crown rot pathogen Phytophthora cactorum.</title>
        <authorList>
            <person name="Armitage A.D."/>
            <person name="Lysoe E."/>
            <person name="Nellist C.F."/>
            <person name="Harrison R.J."/>
            <person name="Brurberg M.B."/>
        </authorList>
    </citation>
    <scope>NUCLEOTIDE SEQUENCE [LARGE SCALE GENOMIC DNA]</scope>
    <source>
        <strain evidence="6 7">10300</strain>
    </source>
</reference>
<sequence>MTAARALDLPGYLSPSSSPVSLDPSPLVTACSFAHVDVIQLPDDDSAPRHGATAVPARSDAPAVLAAGVQGSSEASPTAPVAPPIISHAFTAQSALPGVSEEALSDIVDEVAAAASDCNLAMPATQLASVAKVLVRTMVQRPRSNNLGFWDQFNRTQTVEEVTAAITTGTEQGFDTSSDVGMLWVRFDPAYTGHQALEIQLLTQTGLRESA</sequence>
<evidence type="ECO:0000313" key="6">
    <source>
        <dbReference type="EMBL" id="RAW21927.1"/>
    </source>
</evidence>
<dbReference type="Proteomes" id="UP000251314">
    <property type="component" value="Unassembled WGS sequence"/>
</dbReference>
<dbReference type="Proteomes" id="UP000736787">
    <property type="component" value="Unassembled WGS sequence"/>
</dbReference>
<evidence type="ECO:0000313" key="1">
    <source>
        <dbReference type="EMBL" id="KAG2828750.1"/>
    </source>
</evidence>
<evidence type="ECO:0000313" key="3">
    <source>
        <dbReference type="EMBL" id="KAG2894181.1"/>
    </source>
</evidence>
<dbReference type="EMBL" id="RCML01001618">
    <property type="protein sequence ID" value="KAG2961359.1"/>
    <property type="molecule type" value="Genomic_DNA"/>
</dbReference>
<name>A0A329RB61_9STRA</name>
<protein>
    <submittedName>
        <fullName evidence="6">Uncharacterized protein</fullName>
    </submittedName>
</protein>
<organism evidence="6 7">
    <name type="scientific">Phytophthora cactorum</name>
    <dbReference type="NCBI Taxonomy" id="29920"/>
    <lineage>
        <taxon>Eukaryota</taxon>
        <taxon>Sar</taxon>
        <taxon>Stramenopiles</taxon>
        <taxon>Oomycota</taxon>
        <taxon>Peronosporomycetes</taxon>
        <taxon>Peronosporales</taxon>
        <taxon>Peronosporaceae</taxon>
        <taxon>Phytophthora</taxon>
    </lineage>
</organism>
<keyword evidence="7" id="KW-1185">Reference proteome</keyword>
<evidence type="ECO:0000313" key="7">
    <source>
        <dbReference type="Proteomes" id="UP000251314"/>
    </source>
</evidence>
<dbReference type="EMBL" id="RCMG01001381">
    <property type="protein sequence ID" value="KAG2828750.1"/>
    <property type="molecule type" value="Genomic_DNA"/>
</dbReference>
<dbReference type="Proteomes" id="UP000735874">
    <property type="component" value="Unassembled WGS sequence"/>
</dbReference>
<evidence type="ECO:0000313" key="2">
    <source>
        <dbReference type="EMBL" id="KAG2884933.1"/>
    </source>
</evidence>
<accession>A0A329RB61</accession>
<dbReference type="EMBL" id="MJFZ01001498">
    <property type="protein sequence ID" value="RAW21927.1"/>
    <property type="molecule type" value="Genomic_DNA"/>
</dbReference>
<dbReference type="EMBL" id="RCMI01001454">
    <property type="protein sequence ID" value="KAG2884933.1"/>
    <property type="molecule type" value="Genomic_DNA"/>
</dbReference>
<dbReference type="AlphaFoldDB" id="A0A329RB61"/>
<dbReference type="EMBL" id="RCMV01001930">
    <property type="protein sequence ID" value="KAG3205516.1"/>
    <property type="molecule type" value="Genomic_DNA"/>
</dbReference>
<dbReference type="EMBL" id="RCMK01001442">
    <property type="protein sequence ID" value="KAG2894181.1"/>
    <property type="molecule type" value="Genomic_DNA"/>
</dbReference>
<dbReference type="OrthoDB" id="10348162at2759"/>
<gene>
    <name evidence="6" type="ORF">PC110_g21629</name>
    <name evidence="1" type="ORF">PC113_g21407</name>
    <name evidence="2" type="ORF">PC115_g21168</name>
    <name evidence="3" type="ORF">PC117_g23549</name>
    <name evidence="4" type="ORF">PC118_g22019</name>
    <name evidence="5" type="ORF">PC129_g22061</name>
</gene>
<evidence type="ECO:0000313" key="5">
    <source>
        <dbReference type="EMBL" id="KAG3205516.1"/>
    </source>
</evidence>
<reference evidence="5" key="2">
    <citation type="submission" date="2018-05" db="EMBL/GenBank/DDBJ databases">
        <title>Effector identification in a new, highly contiguous assembly of the strawberry crown rot pathogen Phytophthora cactorum.</title>
        <authorList>
            <person name="Armitage A.D."/>
            <person name="Nellist C.F."/>
            <person name="Bates H."/>
            <person name="Vickerstaff R.J."/>
            <person name="Harrison R.J."/>
        </authorList>
    </citation>
    <scope>NUCLEOTIDE SEQUENCE</scope>
    <source>
        <strain evidence="1">15-7</strain>
        <strain evidence="2">4032</strain>
        <strain evidence="3">4040</strain>
        <strain evidence="4">P415</strain>
        <strain evidence="5">P421</strain>
    </source>
</reference>
<proteinExistence type="predicted"/>
<dbReference type="Proteomes" id="UP000697107">
    <property type="component" value="Unassembled WGS sequence"/>
</dbReference>
<evidence type="ECO:0000313" key="4">
    <source>
        <dbReference type="EMBL" id="KAG2961359.1"/>
    </source>
</evidence>
<dbReference type="Proteomes" id="UP000760860">
    <property type="component" value="Unassembled WGS sequence"/>
</dbReference>
<dbReference type="VEuPathDB" id="FungiDB:PC110_g21629"/>